<feature type="compositionally biased region" description="Low complexity" evidence="1">
    <location>
        <begin position="103"/>
        <end position="128"/>
    </location>
</feature>
<name>A0A8H5CXP1_9AGAR</name>
<gene>
    <name evidence="2" type="ORF">D9756_009341</name>
</gene>
<evidence type="ECO:0000313" key="2">
    <source>
        <dbReference type="EMBL" id="KAF5349284.1"/>
    </source>
</evidence>
<feature type="compositionally biased region" description="Low complexity" evidence="1">
    <location>
        <begin position="50"/>
        <end position="68"/>
    </location>
</feature>
<dbReference type="AlphaFoldDB" id="A0A8H5CXP1"/>
<feature type="compositionally biased region" description="Low complexity" evidence="1">
    <location>
        <begin position="163"/>
        <end position="172"/>
    </location>
</feature>
<evidence type="ECO:0000256" key="1">
    <source>
        <dbReference type="SAM" id="MobiDB-lite"/>
    </source>
</evidence>
<feature type="compositionally biased region" description="Basic residues" evidence="1">
    <location>
        <begin position="34"/>
        <end position="47"/>
    </location>
</feature>
<comment type="caution">
    <text evidence="2">The sequence shown here is derived from an EMBL/GenBank/DDBJ whole genome shotgun (WGS) entry which is preliminary data.</text>
</comment>
<feature type="region of interest" description="Disordered" evidence="1">
    <location>
        <begin position="155"/>
        <end position="184"/>
    </location>
</feature>
<protein>
    <submittedName>
        <fullName evidence="2">Uncharacterized protein</fullName>
    </submittedName>
</protein>
<proteinExistence type="predicted"/>
<sequence>MHYVQALVIHPACTCYHQVSNLSSLGAYDNNLHTHSHHHHTRHHQHHNVYPQSLSTSTSSSQHAKSYSHPPPASNHMTSLLPPPPHTAICTGMGSLTTMKQPSSPTASSTSSSGSPISAGSHAPVSVVGRGGTGSSSPLFGRGVVFGTTSGVGAVGGGGGGQQVQPIQRPVGMIGGKSQGKKDS</sequence>
<feature type="region of interest" description="Disordered" evidence="1">
    <location>
        <begin position="33"/>
        <end position="134"/>
    </location>
</feature>
<organism evidence="2 3">
    <name type="scientific">Leucocoprinus leucothites</name>
    <dbReference type="NCBI Taxonomy" id="201217"/>
    <lineage>
        <taxon>Eukaryota</taxon>
        <taxon>Fungi</taxon>
        <taxon>Dikarya</taxon>
        <taxon>Basidiomycota</taxon>
        <taxon>Agaricomycotina</taxon>
        <taxon>Agaricomycetes</taxon>
        <taxon>Agaricomycetidae</taxon>
        <taxon>Agaricales</taxon>
        <taxon>Agaricineae</taxon>
        <taxon>Agaricaceae</taxon>
        <taxon>Leucocoprinus</taxon>
    </lineage>
</organism>
<dbReference type="Proteomes" id="UP000559027">
    <property type="component" value="Unassembled WGS sequence"/>
</dbReference>
<dbReference type="EMBL" id="JAACJO010000017">
    <property type="protein sequence ID" value="KAF5349284.1"/>
    <property type="molecule type" value="Genomic_DNA"/>
</dbReference>
<keyword evidence="3" id="KW-1185">Reference proteome</keyword>
<accession>A0A8H5CXP1</accession>
<evidence type="ECO:0000313" key="3">
    <source>
        <dbReference type="Proteomes" id="UP000559027"/>
    </source>
</evidence>
<reference evidence="2 3" key="1">
    <citation type="journal article" date="2020" name="ISME J.">
        <title>Uncovering the hidden diversity of litter-decomposition mechanisms in mushroom-forming fungi.</title>
        <authorList>
            <person name="Floudas D."/>
            <person name="Bentzer J."/>
            <person name="Ahren D."/>
            <person name="Johansson T."/>
            <person name="Persson P."/>
            <person name="Tunlid A."/>
        </authorList>
    </citation>
    <scope>NUCLEOTIDE SEQUENCE [LARGE SCALE GENOMIC DNA]</scope>
    <source>
        <strain evidence="2 3">CBS 146.42</strain>
    </source>
</reference>